<keyword evidence="1" id="KW-1133">Transmembrane helix</keyword>
<organism evidence="2 3">
    <name type="scientific">Polarella glacialis</name>
    <name type="common">Dinoflagellate</name>
    <dbReference type="NCBI Taxonomy" id="89957"/>
    <lineage>
        <taxon>Eukaryota</taxon>
        <taxon>Sar</taxon>
        <taxon>Alveolata</taxon>
        <taxon>Dinophyceae</taxon>
        <taxon>Suessiales</taxon>
        <taxon>Suessiaceae</taxon>
        <taxon>Polarella</taxon>
    </lineage>
</organism>
<dbReference type="AlphaFoldDB" id="A0A813I340"/>
<protein>
    <submittedName>
        <fullName evidence="2">Uncharacterized protein</fullName>
    </submittedName>
</protein>
<feature type="transmembrane region" description="Helical" evidence="1">
    <location>
        <begin position="21"/>
        <end position="39"/>
    </location>
</feature>
<evidence type="ECO:0000256" key="1">
    <source>
        <dbReference type="SAM" id="Phobius"/>
    </source>
</evidence>
<evidence type="ECO:0000313" key="2">
    <source>
        <dbReference type="EMBL" id="CAE8644859.1"/>
    </source>
</evidence>
<reference evidence="2" key="1">
    <citation type="submission" date="2021-02" db="EMBL/GenBank/DDBJ databases">
        <authorList>
            <person name="Dougan E. K."/>
            <person name="Rhodes N."/>
            <person name="Thang M."/>
            <person name="Chan C."/>
        </authorList>
    </citation>
    <scope>NUCLEOTIDE SEQUENCE</scope>
</reference>
<sequence length="168" mass="18792">MPPTCLVVCRFLPNQPPLESLLAKAYSSLVILLGCSLVLKYCRRKQYQHILVTTCSPTQHHLLTTSATLSFFLFFCDTTSTTITTTTTNTTTTNTATNNTATNNNKNNNINQNNHLASNGFSLRTLASRLPLVCIRYVPFTWLTVSVKKNELTIVKQQLKQHKLPGDM</sequence>
<keyword evidence="1" id="KW-0812">Transmembrane</keyword>
<evidence type="ECO:0000313" key="3">
    <source>
        <dbReference type="Proteomes" id="UP000626109"/>
    </source>
</evidence>
<gene>
    <name evidence="2" type="ORF">PGLA2088_LOCUS3421</name>
</gene>
<proteinExistence type="predicted"/>
<accession>A0A813I340</accession>
<dbReference type="EMBL" id="CAJNNW010002943">
    <property type="protein sequence ID" value="CAE8644859.1"/>
    <property type="molecule type" value="Genomic_DNA"/>
</dbReference>
<comment type="caution">
    <text evidence="2">The sequence shown here is derived from an EMBL/GenBank/DDBJ whole genome shotgun (WGS) entry which is preliminary data.</text>
</comment>
<keyword evidence="1" id="KW-0472">Membrane</keyword>
<name>A0A813I340_POLGL</name>
<dbReference type="Proteomes" id="UP000626109">
    <property type="component" value="Unassembled WGS sequence"/>
</dbReference>